<dbReference type="AlphaFoldDB" id="A0A1U9JSC9"/>
<sequence length="119" mass="12585">MSYIIPINRDGLSTETLTSCAVVPPEGILSGKAVEQGAVHASSGKVTIGTWECTPYAEILAYPAATEYATVLSGQVAITDDDGTVHTFGAGDSYVLKSGFSGHFEVLETLRKIYVLIED</sequence>
<feature type="domain" description="(S)-ureidoglycine aminohydrolase cupin" evidence="1">
    <location>
        <begin position="43"/>
        <end position="114"/>
    </location>
</feature>
<dbReference type="InterPro" id="IPR011051">
    <property type="entry name" value="RmlC_Cupin_sf"/>
</dbReference>
<dbReference type="PANTHER" id="PTHR40943:SF1">
    <property type="entry name" value="CYTOPLASMIC PROTEIN"/>
    <property type="match status" value="1"/>
</dbReference>
<keyword evidence="3" id="KW-1185">Reference proteome</keyword>
<evidence type="ECO:0000313" key="3">
    <source>
        <dbReference type="Proteomes" id="UP000188912"/>
    </source>
</evidence>
<dbReference type="InterPro" id="IPR014710">
    <property type="entry name" value="RmlC-like_jellyroll"/>
</dbReference>
<dbReference type="Pfam" id="PF05899">
    <property type="entry name" value="Cupin_3"/>
    <property type="match status" value="1"/>
</dbReference>
<dbReference type="EMBL" id="CP017315">
    <property type="protein sequence ID" value="AQS40763.1"/>
    <property type="molecule type" value="Genomic_DNA"/>
</dbReference>
<name>A0A1U9JSC9_9HYPH</name>
<evidence type="ECO:0000259" key="1">
    <source>
        <dbReference type="Pfam" id="PF05899"/>
    </source>
</evidence>
<accession>A0A1U9JSC9</accession>
<protein>
    <submittedName>
        <fullName evidence="2">Cupin superfamily protein</fullName>
    </submittedName>
</protein>
<dbReference type="KEGG" id="thd:BHV28_00370"/>
<dbReference type="Proteomes" id="UP000188912">
    <property type="component" value="Chromosome"/>
</dbReference>
<reference evidence="2 3" key="2">
    <citation type="journal article" date="2016" name="Sci. Rep.">
        <title>The genome of Rhizobiales bacteria in predatory ants reveals urease gene functions but no genes for nitrogen fixation.</title>
        <authorList>
            <person name="Neuvonen M.M."/>
            <person name="Tamarit D."/>
            <person name="Naslund K."/>
            <person name="Liebig J."/>
            <person name="Feldhaar H."/>
            <person name="Moran N.A."/>
            <person name="Guy L."/>
            <person name="Andersson S.G."/>
        </authorList>
    </citation>
    <scope>NUCLEOTIDE SEQUENCE [LARGE SCALE GENOMIC DNA]</scope>
    <source>
        <strain evidence="2 3">Hsal</strain>
    </source>
</reference>
<dbReference type="SUPFAM" id="SSF51182">
    <property type="entry name" value="RmlC-like cupins"/>
    <property type="match status" value="1"/>
</dbReference>
<reference evidence="2 3" key="1">
    <citation type="journal article" date="2010" name="Science">
        <title>Genomic comparison of the ants Camponotus floridanus and Harpegnathos saltator.</title>
        <authorList>
            <person name="Bonasio R."/>
            <person name="Zhang G."/>
            <person name="Ye C."/>
            <person name="Mutti N.S."/>
            <person name="Fang X."/>
            <person name="Qin N."/>
            <person name="Donahue G."/>
            <person name="Yang P."/>
            <person name="Li Q."/>
            <person name="Li C."/>
            <person name="Zhang P."/>
            <person name="Huang Z."/>
            <person name="Berger S.L."/>
            <person name="Reinberg D."/>
            <person name="Wang J."/>
            <person name="Liebig J."/>
        </authorList>
    </citation>
    <scope>NUCLEOTIDE SEQUENCE [LARGE SCALE GENOMIC DNA]</scope>
    <source>
        <strain evidence="2 3">Hsal</strain>
    </source>
</reference>
<dbReference type="Gene3D" id="2.60.120.10">
    <property type="entry name" value="Jelly Rolls"/>
    <property type="match status" value="1"/>
</dbReference>
<gene>
    <name evidence="2" type="ORF">BHV28_00370</name>
</gene>
<dbReference type="PANTHER" id="PTHR40943">
    <property type="entry name" value="CYTOPLASMIC PROTEIN-RELATED"/>
    <property type="match status" value="1"/>
</dbReference>
<organism evidence="2 3">
    <name type="scientific">Candidatus Tokpelaia hoelldobleri</name>
    <dbReference type="NCBI Taxonomy" id="1902579"/>
    <lineage>
        <taxon>Bacteria</taxon>
        <taxon>Pseudomonadati</taxon>
        <taxon>Pseudomonadota</taxon>
        <taxon>Alphaproteobacteria</taxon>
        <taxon>Hyphomicrobiales</taxon>
        <taxon>Candidatus Tokpelaia</taxon>
    </lineage>
</organism>
<dbReference type="STRING" id="1902579.BHV28_00370"/>
<evidence type="ECO:0000313" key="2">
    <source>
        <dbReference type="EMBL" id="AQS40763.1"/>
    </source>
</evidence>
<dbReference type="InterPro" id="IPR008579">
    <property type="entry name" value="UGlyAH_Cupin_dom"/>
</dbReference>
<proteinExistence type="predicted"/>
<dbReference type="CDD" id="cd02227">
    <property type="entry name" value="cupin_TM1112-like"/>
    <property type="match status" value="1"/>
</dbReference>